<feature type="non-terminal residue" evidence="1">
    <location>
        <position position="1"/>
    </location>
</feature>
<sequence>AGTDGVYGLSGALPLSSPPPAAHAGAGLDHTVPAEWRHGPAQVERAGCRGTGVAAVHRATAAVDDQRFEVHPR</sequence>
<name>A0A6A0A4U8_HAELA</name>
<dbReference type="Proteomes" id="UP000485058">
    <property type="component" value="Unassembled WGS sequence"/>
</dbReference>
<gene>
    <name evidence="1" type="ORF">HaLaN_24579</name>
</gene>
<organism evidence="1 2">
    <name type="scientific">Haematococcus lacustris</name>
    <name type="common">Green alga</name>
    <name type="synonym">Haematococcus pluvialis</name>
    <dbReference type="NCBI Taxonomy" id="44745"/>
    <lineage>
        <taxon>Eukaryota</taxon>
        <taxon>Viridiplantae</taxon>
        <taxon>Chlorophyta</taxon>
        <taxon>core chlorophytes</taxon>
        <taxon>Chlorophyceae</taxon>
        <taxon>CS clade</taxon>
        <taxon>Chlamydomonadales</taxon>
        <taxon>Haematococcaceae</taxon>
        <taxon>Haematococcus</taxon>
    </lineage>
</organism>
<evidence type="ECO:0000313" key="2">
    <source>
        <dbReference type="Proteomes" id="UP000485058"/>
    </source>
</evidence>
<accession>A0A6A0A4U8</accession>
<reference evidence="1 2" key="1">
    <citation type="submission" date="2020-02" db="EMBL/GenBank/DDBJ databases">
        <title>Draft genome sequence of Haematococcus lacustris strain NIES-144.</title>
        <authorList>
            <person name="Morimoto D."/>
            <person name="Nakagawa S."/>
            <person name="Yoshida T."/>
            <person name="Sawayama S."/>
        </authorList>
    </citation>
    <scope>NUCLEOTIDE SEQUENCE [LARGE SCALE GENOMIC DNA]</scope>
    <source>
        <strain evidence="1 2">NIES-144</strain>
    </source>
</reference>
<protein>
    <submittedName>
        <fullName evidence="1">Uncharacterized protein</fullName>
    </submittedName>
</protein>
<dbReference type="AlphaFoldDB" id="A0A6A0A4U8"/>
<evidence type="ECO:0000313" key="1">
    <source>
        <dbReference type="EMBL" id="GFH26432.1"/>
    </source>
</evidence>
<comment type="caution">
    <text evidence="1">The sequence shown here is derived from an EMBL/GenBank/DDBJ whole genome shotgun (WGS) entry which is preliminary data.</text>
</comment>
<keyword evidence="2" id="KW-1185">Reference proteome</keyword>
<proteinExistence type="predicted"/>
<dbReference type="EMBL" id="BLLF01003126">
    <property type="protein sequence ID" value="GFH26432.1"/>
    <property type="molecule type" value="Genomic_DNA"/>
</dbReference>